<keyword evidence="3" id="KW-1185">Reference proteome</keyword>
<evidence type="ECO:0000313" key="2">
    <source>
        <dbReference type="EMBL" id="GGC71791.1"/>
    </source>
</evidence>
<reference evidence="2" key="2">
    <citation type="submission" date="2020-09" db="EMBL/GenBank/DDBJ databases">
        <authorList>
            <person name="Sun Q."/>
            <person name="Zhou Y."/>
        </authorList>
    </citation>
    <scope>NUCLEOTIDE SEQUENCE</scope>
    <source>
        <strain evidence="2">CGMCC 1.12919</strain>
    </source>
</reference>
<dbReference type="AlphaFoldDB" id="A0A916UGR6"/>
<dbReference type="SUPFAM" id="SSF54913">
    <property type="entry name" value="GlnB-like"/>
    <property type="match status" value="1"/>
</dbReference>
<comment type="similarity">
    <text evidence="1">Belongs to the CutA family.</text>
</comment>
<comment type="caution">
    <text evidence="2">The sequence shown here is derived from an EMBL/GenBank/DDBJ whole genome shotgun (WGS) entry which is preliminary data.</text>
</comment>
<dbReference type="EMBL" id="BMGG01000005">
    <property type="protein sequence ID" value="GGC71791.1"/>
    <property type="molecule type" value="Genomic_DNA"/>
</dbReference>
<organism evidence="2 3">
    <name type="scientific">Chelatococcus reniformis</name>
    <dbReference type="NCBI Taxonomy" id="1494448"/>
    <lineage>
        <taxon>Bacteria</taxon>
        <taxon>Pseudomonadati</taxon>
        <taxon>Pseudomonadota</taxon>
        <taxon>Alphaproteobacteria</taxon>
        <taxon>Hyphomicrobiales</taxon>
        <taxon>Chelatococcaceae</taxon>
        <taxon>Chelatococcus</taxon>
    </lineage>
</organism>
<dbReference type="InterPro" id="IPR004323">
    <property type="entry name" value="Ion_tolerance_CutA"/>
</dbReference>
<sequence length="105" mass="11774">MDKTLLVYTTFPDERLAADAARELVRRRLAACVNVIPGMQSVYAWHGEIEEGREAVVIFKTRTGRRDELVTALRAVHPYETPVVMILEAAADDATAAWIMRETAD</sequence>
<accession>A0A916UGR6</accession>
<dbReference type="GO" id="GO:0010038">
    <property type="term" value="P:response to metal ion"/>
    <property type="evidence" value="ECO:0007669"/>
    <property type="project" value="InterPro"/>
</dbReference>
<evidence type="ECO:0000313" key="3">
    <source>
        <dbReference type="Proteomes" id="UP000637002"/>
    </source>
</evidence>
<dbReference type="PANTHER" id="PTHR23419">
    <property type="entry name" value="DIVALENT CATION TOLERANCE CUTA-RELATED"/>
    <property type="match status" value="1"/>
</dbReference>
<dbReference type="InterPro" id="IPR015867">
    <property type="entry name" value="N-reg_PII/ATP_PRibTrfase_C"/>
</dbReference>
<dbReference type="PANTHER" id="PTHR23419:SF8">
    <property type="entry name" value="FI09726P"/>
    <property type="match status" value="1"/>
</dbReference>
<dbReference type="Gene3D" id="3.30.70.120">
    <property type="match status" value="1"/>
</dbReference>
<dbReference type="Proteomes" id="UP000637002">
    <property type="component" value="Unassembled WGS sequence"/>
</dbReference>
<protein>
    <submittedName>
        <fullName evidence="2">Divalent-cation tolerance protein CutA</fullName>
    </submittedName>
</protein>
<reference evidence="2" key="1">
    <citation type="journal article" date="2014" name="Int. J. Syst. Evol. Microbiol.">
        <title>Complete genome sequence of Corynebacterium casei LMG S-19264T (=DSM 44701T), isolated from a smear-ripened cheese.</title>
        <authorList>
            <consortium name="US DOE Joint Genome Institute (JGI-PGF)"/>
            <person name="Walter F."/>
            <person name="Albersmeier A."/>
            <person name="Kalinowski J."/>
            <person name="Ruckert C."/>
        </authorList>
    </citation>
    <scope>NUCLEOTIDE SEQUENCE</scope>
    <source>
        <strain evidence="2">CGMCC 1.12919</strain>
    </source>
</reference>
<dbReference type="Pfam" id="PF03091">
    <property type="entry name" value="CutA1"/>
    <property type="match status" value="1"/>
</dbReference>
<dbReference type="InterPro" id="IPR011322">
    <property type="entry name" value="N-reg_PII-like_a/b"/>
</dbReference>
<dbReference type="GO" id="GO:0005507">
    <property type="term" value="F:copper ion binding"/>
    <property type="evidence" value="ECO:0007669"/>
    <property type="project" value="TreeGrafter"/>
</dbReference>
<proteinExistence type="inferred from homology"/>
<name>A0A916UGR6_9HYPH</name>
<evidence type="ECO:0000256" key="1">
    <source>
        <dbReference type="ARBA" id="ARBA00010169"/>
    </source>
</evidence>
<gene>
    <name evidence="2" type="primary">cutA</name>
    <name evidence="2" type="ORF">GCM10010994_32810</name>
</gene>
<dbReference type="RefSeq" id="WP_188610238.1">
    <property type="nucleotide sequence ID" value="NZ_BMGG01000005.1"/>
</dbReference>